<dbReference type="InterPro" id="IPR009216">
    <property type="entry name" value="Virulence_factor_SrfB"/>
</dbReference>
<reference evidence="1 2" key="1">
    <citation type="submission" date="2017-06" db="EMBL/GenBank/DDBJ databases">
        <authorList>
            <person name="Kim H.J."/>
            <person name="Triplett B.A."/>
        </authorList>
    </citation>
    <scope>NUCLEOTIDE SEQUENCE [LARGE SCALE GENOMIC DNA]</scope>
    <source>
        <strain evidence="1 2">B29T1</strain>
    </source>
</reference>
<dbReference type="OrthoDB" id="5437169at2"/>
<organism evidence="1 2">
    <name type="scientific">Arboricoccus pini</name>
    <dbReference type="NCBI Taxonomy" id="1963835"/>
    <lineage>
        <taxon>Bacteria</taxon>
        <taxon>Pseudomonadati</taxon>
        <taxon>Pseudomonadota</taxon>
        <taxon>Alphaproteobacteria</taxon>
        <taxon>Geminicoccales</taxon>
        <taxon>Geminicoccaceae</taxon>
        <taxon>Arboricoccus</taxon>
    </lineage>
</organism>
<evidence type="ECO:0000313" key="1">
    <source>
        <dbReference type="EMBL" id="SNB55848.1"/>
    </source>
</evidence>
<name>A0A212Q8Y5_9PROT</name>
<keyword evidence="2" id="KW-1185">Reference proteome</keyword>
<sequence>MSLGQVIKCPPVVWLVPQSGVQFIDLGFTMARSKELPTQWSFYDDPASHPSPLLVARGDAPPSGRVTYEVDWRRVVETLDRVWVPLPMFRREKAGGHEQGPINWARAYLARLNEPDQDGYDHRLVIAFDTDLAPRSADTAYLAPAPEDAQRGAEFSLAANPEKLSWFAQQNWVTAWCRSAFTDMIQREERARSRIEPVLTEAMIAERLEGPREDVARYLALIDLIDALKILPSFRFVDRYTRPLATPIDVDLVLDVGNSRTCGLLIETHPDQLSADVTQAVKLAMRDLSQPENVDTLPFDSRLEFNKASFGADDISFLSGRSDAFSWPTVARVGTEAQRLSSQRRGSEGATGMSSPKRYLWDEDARRDGWRFNGPIGKPDQSGYATGVEFTTLINDLGEPLYSVPEGVPAHDDARFPSIRALYARSHLMTIALSEIFLHTFSMMNAPAHRLRRRNADLPRRLRRIIMTMPTAMPLAERQILRKRATAARDLVFLCLGLARIEPRGTDGSGEVVAVEGATLPDIVIEWDEASATQAAYLYSQIGIAYQGDARSFFSRSRLPVNRADPEAGNSFRLATLDIGGGTTDLVVTAYRVEGQGANVTLFPEQVLREGISVAGDDVVFQIVLDHVLEPIRKALNALGLGPRTDYLMHRLFGGDRGDMDVEEQLRRQQFAAHIGAPIALKMIEAYENWDPLSGEDRLEPLSLDSVFGHGLNKSLVAAIDGEIRKHGAPDFSLASVSFPVDLKDIDRTARSVLIDVLQAFAELVRRSEADLLILSGRPSRLPAAFGLLAETSALPPHRIVPLHEFRVGPWYPFRDFESRIADPKTTAAVGAMICLLGEGRLRDFNYRSDHLRPRSTARYFGKLDTDNRLREDNVIYRELDLDNPDYELPETGFEFRGPLTLGFRQFGVDWWPGSRLYWLDYATPEAAATLNPRTPLKVEMQRAKGRESKEIVDAFTIRRIEDAQGRTISSNQLRLRLQTIDNAQGYWLDSGILLKS</sequence>
<dbReference type="RefSeq" id="WP_088559786.1">
    <property type="nucleotide sequence ID" value="NZ_FYEH01000001.1"/>
</dbReference>
<accession>A0A212Q8Y5</accession>
<dbReference type="AlphaFoldDB" id="A0A212Q8Y5"/>
<protein>
    <recommendedName>
        <fullName evidence="3">Virulence factor SrfB</fullName>
    </recommendedName>
</protein>
<gene>
    <name evidence="1" type="ORF">SAMN07250955_101503</name>
</gene>
<evidence type="ECO:0000313" key="2">
    <source>
        <dbReference type="Proteomes" id="UP000197065"/>
    </source>
</evidence>
<dbReference type="PIRSF" id="PIRSF034585">
    <property type="entry name" value="SrfB"/>
    <property type="match status" value="1"/>
</dbReference>
<dbReference type="Pfam" id="PF07520">
    <property type="entry name" value="SrfB"/>
    <property type="match status" value="1"/>
</dbReference>
<proteinExistence type="predicted"/>
<dbReference type="Proteomes" id="UP000197065">
    <property type="component" value="Unassembled WGS sequence"/>
</dbReference>
<evidence type="ECO:0008006" key="3">
    <source>
        <dbReference type="Google" id="ProtNLM"/>
    </source>
</evidence>
<dbReference type="EMBL" id="FYEH01000001">
    <property type="protein sequence ID" value="SNB55848.1"/>
    <property type="molecule type" value="Genomic_DNA"/>
</dbReference>
<dbReference type="InterPro" id="IPR043129">
    <property type="entry name" value="ATPase_NBD"/>
</dbReference>
<dbReference type="SUPFAM" id="SSF53067">
    <property type="entry name" value="Actin-like ATPase domain"/>
    <property type="match status" value="1"/>
</dbReference>